<dbReference type="InterPro" id="IPR001764">
    <property type="entry name" value="Glyco_hydro_3_N"/>
</dbReference>
<dbReference type="Proteomes" id="UP000799302">
    <property type="component" value="Unassembled WGS sequence"/>
</dbReference>
<dbReference type="FunFam" id="2.60.40.10:FF:000495">
    <property type="entry name" value="Periplasmic beta-glucosidase"/>
    <property type="match status" value="1"/>
</dbReference>
<dbReference type="InterPro" id="IPR026891">
    <property type="entry name" value="Fn3-like"/>
</dbReference>
<keyword evidence="4 11" id="KW-0378">Hydrolase</keyword>
<evidence type="ECO:0000313" key="12">
    <source>
        <dbReference type="Proteomes" id="UP000799302"/>
    </source>
</evidence>
<feature type="domain" description="Fibronectin type III-like" evidence="10">
    <location>
        <begin position="708"/>
        <end position="777"/>
    </location>
</feature>
<dbReference type="InterPro" id="IPR051915">
    <property type="entry name" value="Cellulose_Degrad_GH3"/>
</dbReference>
<evidence type="ECO:0000256" key="6">
    <source>
        <dbReference type="ARBA" id="ARBA00023277"/>
    </source>
</evidence>
<dbReference type="InterPro" id="IPR002772">
    <property type="entry name" value="Glyco_hydro_3_C"/>
</dbReference>
<dbReference type="EMBL" id="MU004240">
    <property type="protein sequence ID" value="KAF2665674.1"/>
    <property type="molecule type" value="Genomic_DNA"/>
</dbReference>
<name>A0A6A6U3Z6_9PEZI</name>
<evidence type="ECO:0000256" key="8">
    <source>
        <dbReference type="ARBA" id="ARBA00023326"/>
    </source>
</evidence>
<keyword evidence="12" id="KW-1185">Reference proteome</keyword>
<evidence type="ECO:0000259" key="10">
    <source>
        <dbReference type="SMART" id="SM01217"/>
    </source>
</evidence>
<dbReference type="GO" id="GO:0009251">
    <property type="term" value="P:glucan catabolic process"/>
    <property type="evidence" value="ECO:0007669"/>
    <property type="project" value="TreeGrafter"/>
</dbReference>
<dbReference type="GO" id="GO:0008422">
    <property type="term" value="F:beta-glucosidase activity"/>
    <property type="evidence" value="ECO:0007669"/>
    <property type="project" value="UniProtKB-EC"/>
</dbReference>
<comment type="similarity">
    <text evidence="2">Belongs to the glycosyl hydrolase 3 family.</text>
</comment>
<dbReference type="InterPro" id="IPR036881">
    <property type="entry name" value="Glyco_hydro_3_C_sf"/>
</dbReference>
<dbReference type="Pfam" id="PF00933">
    <property type="entry name" value="Glyco_hydro_3"/>
    <property type="match status" value="1"/>
</dbReference>
<evidence type="ECO:0000256" key="1">
    <source>
        <dbReference type="ARBA" id="ARBA00000448"/>
    </source>
</evidence>
<feature type="chain" id="PRO_5025563518" description="beta-glucosidase" evidence="9">
    <location>
        <begin position="20"/>
        <end position="789"/>
    </location>
</feature>
<accession>A0A6A6U3Z6</accession>
<evidence type="ECO:0000256" key="4">
    <source>
        <dbReference type="ARBA" id="ARBA00022801"/>
    </source>
</evidence>
<dbReference type="PANTHER" id="PTHR30620:SF117">
    <property type="entry name" value="BETA-1,4-XYLOSIDASE (EUROFUNG)"/>
    <property type="match status" value="1"/>
</dbReference>
<keyword evidence="7" id="KW-0326">Glycosidase</keyword>
<dbReference type="AlphaFoldDB" id="A0A6A6U3Z6"/>
<dbReference type="Pfam" id="PF01915">
    <property type="entry name" value="Glyco_hydro_3_C"/>
    <property type="match status" value="1"/>
</dbReference>
<dbReference type="SMART" id="SM01217">
    <property type="entry name" value="Fn3_like"/>
    <property type="match status" value="1"/>
</dbReference>
<dbReference type="FunFam" id="3.40.50.1700:FF:000009">
    <property type="entry name" value="Periplasmic beta-glucosidase"/>
    <property type="match status" value="1"/>
</dbReference>
<keyword evidence="9" id="KW-0732">Signal</keyword>
<dbReference type="InterPro" id="IPR036962">
    <property type="entry name" value="Glyco_hydro_3_N_sf"/>
</dbReference>
<organism evidence="11 12">
    <name type="scientific">Microthyrium microscopicum</name>
    <dbReference type="NCBI Taxonomy" id="703497"/>
    <lineage>
        <taxon>Eukaryota</taxon>
        <taxon>Fungi</taxon>
        <taxon>Dikarya</taxon>
        <taxon>Ascomycota</taxon>
        <taxon>Pezizomycotina</taxon>
        <taxon>Dothideomycetes</taxon>
        <taxon>Dothideomycetes incertae sedis</taxon>
        <taxon>Microthyriales</taxon>
        <taxon>Microthyriaceae</taxon>
        <taxon>Microthyrium</taxon>
    </lineage>
</organism>
<proteinExistence type="inferred from homology"/>
<sequence length="789" mass="85329">MAGWPTFFLAALCASNTFAKPWNQTTSINSTNSKDAIPPTALYKNPSAPIEARISDLLRRMTIQEKTSQLLQSGLDTWMDPKTGTLNTSALPNALGPRASQFYVGYPLPVAKLSAGIKAGQNYLVHETRLGIPAFVQTEAIHGFLALNATIFNSPIAHACSWNVDLVKRMARVIADEARAVGVNMLFAPLADLARELRYGRVEETYGEDGFLTGEIAHAYVVGLQSGNVSAQVKHFAAFSAPEQGLNTGPVHGGERERRTTWLPPFKRAIIDAGAHSVMGAYHAYDGVPAVADEALLTGVLREEWGYEGYVISDAGATDRLCAVFKMCREKPIDKQAVVRLALEAGTDVEMGGGSFSYEEIPRMVERGELDEGIVDRAVERVLWSKFKSGLFERPFVGAEVEEIGKAIRTEEALKLARELDAESLVLLENKNGVLPLKSDANVAVIGPMAHGYMNYGDYVIEGAQWHGVTPLDGIKAASTGKITYAKGCERWSNDESGFPEAVQAAKSADISVVVVGTWSRDQTELWSGGNATTGEHVDISSLKLFGAMGSLVKAIIDTGKPTIVVFSSGKPVTEPWISKKAAGLIQQFYPSEEGGNALADVLYGKVNPSGKLSVSIPHDVGTTPIFYDYLNSGRLAKSGEVKADGSVQFGYQYVDNTPEALYEFGYGKSYSNFTYSGLRLSSKTATVKDTITVSVTIKNTGSRDGAEVVQLYVEDLIASVAVPNIQLKGFEKVFIKAGQSIEVKLSLKVADLGLWNVRMKYVVEPGEFRISIGASSKDIRTKEILTMV</sequence>
<dbReference type="Gene3D" id="3.20.20.300">
    <property type="entry name" value="Glycoside hydrolase, family 3, N-terminal domain"/>
    <property type="match status" value="1"/>
</dbReference>
<protein>
    <recommendedName>
        <fullName evidence="3">beta-glucosidase</fullName>
        <ecNumber evidence="3">3.2.1.21</ecNumber>
    </recommendedName>
</protein>
<comment type="catalytic activity">
    <reaction evidence="1">
        <text>Hydrolysis of terminal, non-reducing beta-D-glucosyl residues with release of beta-D-glucose.</text>
        <dbReference type="EC" id="3.2.1.21"/>
    </reaction>
</comment>
<dbReference type="OrthoDB" id="2123594at2759"/>
<reference evidence="11" key="1">
    <citation type="journal article" date="2020" name="Stud. Mycol.">
        <title>101 Dothideomycetes genomes: a test case for predicting lifestyles and emergence of pathogens.</title>
        <authorList>
            <person name="Haridas S."/>
            <person name="Albert R."/>
            <person name="Binder M."/>
            <person name="Bloem J."/>
            <person name="Labutti K."/>
            <person name="Salamov A."/>
            <person name="Andreopoulos B."/>
            <person name="Baker S."/>
            <person name="Barry K."/>
            <person name="Bills G."/>
            <person name="Bluhm B."/>
            <person name="Cannon C."/>
            <person name="Castanera R."/>
            <person name="Culley D."/>
            <person name="Daum C."/>
            <person name="Ezra D."/>
            <person name="Gonzalez J."/>
            <person name="Henrissat B."/>
            <person name="Kuo A."/>
            <person name="Liang C."/>
            <person name="Lipzen A."/>
            <person name="Lutzoni F."/>
            <person name="Magnuson J."/>
            <person name="Mondo S."/>
            <person name="Nolan M."/>
            <person name="Ohm R."/>
            <person name="Pangilinan J."/>
            <person name="Park H.-J."/>
            <person name="Ramirez L."/>
            <person name="Alfaro M."/>
            <person name="Sun H."/>
            <person name="Tritt A."/>
            <person name="Yoshinaga Y."/>
            <person name="Zwiers L.-H."/>
            <person name="Turgeon B."/>
            <person name="Goodwin S."/>
            <person name="Spatafora J."/>
            <person name="Crous P."/>
            <person name="Grigoriev I."/>
        </authorList>
    </citation>
    <scope>NUCLEOTIDE SEQUENCE</scope>
    <source>
        <strain evidence="11">CBS 115976</strain>
    </source>
</reference>
<dbReference type="SUPFAM" id="SSF51445">
    <property type="entry name" value="(Trans)glycosidases"/>
    <property type="match status" value="1"/>
</dbReference>
<evidence type="ECO:0000256" key="5">
    <source>
        <dbReference type="ARBA" id="ARBA00023180"/>
    </source>
</evidence>
<feature type="signal peptide" evidence="9">
    <location>
        <begin position="1"/>
        <end position="19"/>
    </location>
</feature>
<dbReference type="SUPFAM" id="SSF52279">
    <property type="entry name" value="Beta-D-glucan exohydrolase, C-terminal domain"/>
    <property type="match status" value="1"/>
</dbReference>
<evidence type="ECO:0000256" key="3">
    <source>
        <dbReference type="ARBA" id="ARBA00012744"/>
    </source>
</evidence>
<dbReference type="Pfam" id="PF14310">
    <property type="entry name" value="Fn3-like"/>
    <property type="match status" value="1"/>
</dbReference>
<evidence type="ECO:0000313" key="11">
    <source>
        <dbReference type="EMBL" id="KAF2665674.1"/>
    </source>
</evidence>
<gene>
    <name evidence="11" type="ORF">BT63DRAFT_71792</name>
</gene>
<dbReference type="InterPro" id="IPR017853">
    <property type="entry name" value="GH"/>
</dbReference>
<dbReference type="PANTHER" id="PTHR30620">
    <property type="entry name" value="PERIPLASMIC BETA-GLUCOSIDASE-RELATED"/>
    <property type="match status" value="1"/>
</dbReference>
<dbReference type="Gene3D" id="2.60.40.10">
    <property type="entry name" value="Immunoglobulins"/>
    <property type="match status" value="1"/>
</dbReference>
<evidence type="ECO:0000256" key="7">
    <source>
        <dbReference type="ARBA" id="ARBA00023295"/>
    </source>
</evidence>
<dbReference type="PRINTS" id="PR00133">
    <property type="entry name" value="GLHYDRLASE3"/>
</dbReference>
<evidence type="ECO:0000256" key="9">
    <source>
        <dbReference type="SAM" id="SignalP"/>
    </source>
</evidence>
<evidence type="ECO:0000256" key="2">
    <source>
        <dbReference type="ARBA" id="ARBA00005336"/>
    </source>
</evidence>
<keyword evidence="5" id="KW-0325">Glycoprotein</keyword>
<dbReference type="Gene3D" id="3.40.50.1700">
    <property type="entry name" value="Glycoside hydrolase family 3 C-terminal domain"/>
    <property type="match status" value="1"/>
</dbReference>
<keyword evidence="8" id="KW-0624">Polysaccharide degradation</keyword>
<dbReference type="InterPro" id="IPR013783">
    <property type="entry name" value="Ig-like_fold"/>
</dbReference>
<keyword evidence="6" id="KW-0119">Carbohydrate metabolism</keyword>
<dbReference type="EC" id="3.2.1.21" evidence="3"/>